<sequence>MGCAKVCGWILGCIGCCCCTIVLGFLLINLGVFGGFYFLAKTATSCNETELALAAEKCDGLGYQVTNLTAKSISRYGFDYNNKEISDACTKYTVCQKEHFCFQNTDKYKDMMFACAMPVFLAEKFSTCRKQLIDFAKKSDTSCLKFLIDEKTRCEKWDESRKCLMTEIKEICGEGIYKTVKNKEKFEC</sequence>
<keyword evidence="4" id="KW-1185">Reference proteome</keyword>
<dbReference type="Pfam" id="PF01579">
    <property type="entry name" value="DUF19"/>
    <property type="match status" value="1"/>
</dbReference>
<evidence type="ECO:0000256" key="1">
    <source>
        <dbReference type="SAM" id="Phobius"/>
    </source>
</evidence>
<dbReference type="InterPro" id="IPR002542">
    <property type="entry name" value="T20D4.11-like_dom"/>
</dbReference>
<protein>
    <recommendedName>
        <fullName evidence="2">T20D4.11-like domain-containing protein</fullName>
    </recommendedName>
</protein>
<keyword evidence="1" id="KW-0812">Transmembrane</keyword>
<dbReference type="Proteomes" id="UP001152747">
    <property type="component" value="Unassembled WGS sequence"/>
</dbReference>
<evidence type="ECO:0000313" key="3">
    <source>
        <dbReference type="EMBL" id="CAI5450727.1"/>
    </source>
</evidence>
<dbReference type="AlphaFoldDB" id="A0A9P1IV26"/>
<accession>A0A9P1IV26</accession>
<proteinExistence type="predicted"/>
<comment type="caution">
    <text evidence="3">The sequence shown here is derived from an EMBL/GenBank/DDBJ whole genome shotgun (WGS) entry which is preliminary data.</text>
</comment>
<feature type="transmembrane region" description="Helical" evidence="1">
    <location>
        <begin position="7"/>
        <end position="40"/>
    </location>
</feature>
<feature type="domain" description="T20D4.11-like" evidence="2">
    <location>
        <begin position="46"/>
        <end position="182"/>
    </location>
</feature>
<name>A0A9P1IV26_9PELO</name>
<gene>
    <name evidence="3" type="ORF">CAMP_LOCUS13364</name>
</gene>
<evidence type="ECO:0000259" key="2">
    <source>
        <dbReference type="Pfam" id="PF01579"/>
    </source>
</evidence>
<evidence type="ECO:0000313" key="4">
    <source>
        <dbReference type="Proteomes" id="UP001152747"/>
    </source>
</evidence>
<keyword evidence="1" id="KW-1133">Transmembrane helix</keyword>
<reference evidence="3" key="1">
    <citation type="submission" date="2022-11" db="EMBL/GenBank/DDBJ databases">
        <authorList>
            <person name="Kikuchi T."/>
        </authorList>
    </citation>
    <scope>NUCLEOTIDE SEQUENCE</scope>
    <source>
        <strain evidence="3">PS1010</strain>
    </source>
</reference>
<dbReference type="EMBL" id="CANHGI010000005">
    <property type="protein sequence ID" value="CAI5450727.1"/>
    <property type="molecule type" value="Genomic_DNA"/>
</dbReference>
<keyword evidence="1" id="KW-0472">Membrane</keyword>
<organism evidence="3 4">
    <name type="scientific">Caenorhabditis angaria</name>
    <dbReference type="NCBI Taxonomy" id="860376"/>
    <lineage>
        <taxon>Eukaryota</taxon>
        <taxon>Metazoa</taxon>
        <taxon>Ecdysozoa</taxon>
        <taxon>Nematoda</taxon>
        <taxon>Chromadorea</taxon>
        <taxon>Rhabditida</taxon>
        <taxon>Rhabditina</taxon>
        <taxon>Rhabditomorpha</taxon>
        <taxon>Rhabditoidea</taxon>
        <taxon>Rhabditidae</taxon>
        <taxon>Peloderinae</taxon>
        <taxon>Caenorhabditis</taxon>
    </lineage>
</organism>